<proteinExistence type="predicted"/>
<dbReference type="STRING" id="981085.W9QIU0"/>
<dbReference type="PANTHER" id="PTHR43804:SF7">
    <property type="entry name" value="LD18447P"/>
    <property type="match status" value="1"/>
</dbReference>
<accession>W9QIU0</accession>
<protein>
    <submittedName>
        <fullName evidence="3">Peptide chain release factor 1</fullName>
    </submittedName>
</protein>
<organism evidence="3 4">
    <name type="scientific">Morus notabilis</name>
    <dbReference type="NCBI Taxonomy" id="981085"/>
    <lineage>
        <taxon>Eukaryota</taxon>
        <taxon>Viridiplantae</taxon>
        <taxon>Streptophyta</taxon>
        <taxon>Embryophyta</taxon>
        <taxon>Tracheophyta</taxon>
        <taxon>Spermatophyta</taxon>
        <taxon>Magnoliopsida</taxon>
        <taxon>eudicotyledons</taxon>
        <taxon>Gunneridae</taxon>
        <taxon>Pentapetalae</taxon>
        <taxon>rosids</taxon>
        <taxon>fabids</taxon>
        <taxon>Rosales</taxon>
        <taxon>Moraceae</taxon>
        <taxon>Moreae</taxon>
        <taxon>Morus</taxon>
    </lineage>
</organism>
<dbReference type="SMART" id="SM00937">
    <property type="entry name" value="PCRF"/>
    <property type="match status" value="1"/>
</dbReference>
<dbReference type="AlphaFoldDB" id="W9QIU0"/>
<dbReference type="eggNOG" id="KOG2726">
    <property type="taxonomic scope" value="Eukaryota"/>
</dbReference>
<name>W9QIU0_9ROSA</name>
<evidence type="ECO:0000313" key="4">
    <source>
        <dbReference type="Proteomes" id="UP000030645"/>
    </source>
</evidence>
<dbReference type="EMBL" id="KE343684">
    <property type="protein sequence ID" value="EXB38209.1"/>
    <property type="molecule type" value="Genomic_DNA"/>
</dbReference>
<dbReference type="Gene3D" id="3.30.70.1660">
    <property type="match status" value="1"/>
</dbReference>
<dbReference type="InterPro" id="IPR005139">
    <property type="entry name" value="PCRF"/>
</dbReference>
<dbReference type="Pfam" id="PF03462">
    <property type="entry name" value="PCRF"/>
    <property type="match status" value="1"/>
</dbReference>
<keyword evidence="1" id="KW-0488">Methylation</keyword>
<dbReference type="InterPro" id="IPR045853">
    <property type="entry name" value="Pep_chain_release_fac_I_sf"/>
</dbReference>
<evidence type="ECO:0000259" key="2">
    <source>
        <dbReference type="SMART" id="SM00937"/>
    </source>
</evidence>
<keyword evidence="4" id="KW-1185">Reference proteome</keyword>
<reference evidence="4" key="1">
    <citation type="submission" date="2013-01" db="EMBL/GenBank/DDBJ databases">
        <title>Draft Genome Sequence of a Mulberry Tree, Morus notabilis C.K. Schneid.</title>
        <authorList>
            <person name="He N."/>
            <person name="Zhao S."/>
        </authorList>
    </citation>
    <scope>NUCLEOTIDE SEQUENCE</scope>
</reference>
<evidence type="ECO:0000256" key="1">
    <source>
        <dbReference type="ARBA" id="ARBA00022481"/>
    </source>
</evidence>
<dbReference type="GO" id="GO:0006415">
    <property type="term" value="P:translational termination"/>
    <property type="evidence" value="ECO:0007669"/>
    <property type="project" value="InterPro"/>
</dbReference>
<dbReference type="Proteomes" id="UP000030645">
    <property type="component" value="Unassembled WGS sequence"/>
</dbReference>
<dbReference type="InterPro" id="IPR050057">
    <property type="entry name" value="Prokaryotic/Mito_RF"/>
</dbReference>
<feature type="domain" description="Peptide chain release factor" evidence="2">
    <location>
        <begin position="76"/>
        <end position="171"/>
    </location>
</feature>
<dbReference type="PANTHER" id="PTHR43804">
    <property type="entry name" value="LD18447P"/>
    <property type="match status" value="1"/>
</dbReference>
<sequence>MFSSPILLCADRFIWVFPEDTSFELHRISKDLRKSHRYKHTLEAADSQIASDYVHYFLHQHTFYFLSVLEINGLKSLKVECSEDKDMVSMAIEELGEAMSLLPKDDPDERDCILEVIVDSQTLNFNRYEKYSQKKRWKFEVVDVTESDLRGYKEASAAISGVDVYGKLKFEKGIYRVQRIPVTKKARRIHTSAVSVAILPQAD</sequence>
<gene>
    <name evidence="3" type="ORF">L484_006308</name>
</gene>
<dbReference type="SUPFAM" id="SSF75620">
    <property type="entry name" value="Release factor"/>
    <property type="match status" value="1"/>
</dbReference>
<evidence type="ECO:0000313" key="3">
    <source>
        <dbReference type="EMBL" id="EXB38209.1"/>
    </source>
</evidence>